<dbReference type="GO" id="GO:0016891">
    <property type="term" value="F:RNA endonuclease activity producing 5'-phosphomonoesters, hydrolytic mechanism"/>
    <property type="evidence" value="ECO:0007669"/>
    <property type="project" value="TreeGrafter"/>
</dbReference>
<dbReference type="STRING" id="7868.ENSCMIP00000047871"/>
<dbReference type="InParanoid" id="A0A4W3K785"/>
<keyword evidence="8" id="KW-0378">Hydrolase</keyword>
<evidence type="ECO:0000313" key="17">
    <source>
        <dbReference type="Ensembl" id="ENSCMIP00000047871.1"/>
    </source>
</evidence>
<evidence type="ECO:0000256" key="3">
    <source>
        <dbReference type="ARBA" id="ARBA00004604"/>
    </source>
</evidence>
<evidence type="ECO:0000256" key="6">
    <source>
        <dbReference type="ARBA" id="ARBA00022723"/>
    </source>
</evidence>
<protein>
    <recommendedName>
        <fullName evidence="16">Endonuclease V</fullName>
    </recommendedName>
</protein>
<dbReference type="GO" id="GO:0010494">
    <property type="term" value="C:cytoplasmic stress granule"/>
    <property type="evidence" value="ECO:0007669"/>
    <property type="project" value="UniProtKB-SubCell"/>
</dbReference>
<evidence type="ECO:0000256" key="12">
    <source>
        <dbReference type="ARBA" id="ARBA00023242"/>
    </source>
</evidence>
<comment type="function">
    <text evidence="13">Endoribonuclease that specifically cleaves inosine-containing RNAs: cleaves RNA at the second phosphodiester bond 3' to inosine. Active against both single-stranded and double-stranded RNAs. Has strong preference for single-stranded RNAs (ssRNAs) toward double-stranded RNAs (dsRNAs). Cleaves mRNAs and tRNAs containing inosine. Also able to cleave structure-specific dsRNA substrates containing the specific sites 5'-IIUI-3' and 5'-UIUU-3'. Inosine is present in a number of RNAs following editing; the function of inosine-specific endoribonuclease is still unclear: it could either play a regulatory role in edited RNAs, or be involved in antiviral response by removing the hyperedited long viral dsRNA genome that has undergone A-to-I editing. Binds branched DNA structures.</text>
</comment>
<organism evidence="17 18">
    <name type="scientific">Callorhinchus milii</name>
    <name type="common">Ghost shark</name>
    <dbReference type="NCBI Taxonomy" id="7868"/>
    <lineage>
        <taxon>Eukaryota</taxon>
        <taxon>Metazoa</taxon>
        <taxon>Chordata</taxon>
        <taxon>Craniata</taxon>
        <taxon>Vertebrata</taxon>
        <taxon>Chondrichthyes</taxon>
        <taxon>Holocephali</taxon>
        <taxon>Chimaeriformes</taxon>
        <taxon>Callorhinchidae</taxon>
        <taxon>Callorhinchus</taxon>
    </lineage>
</organism>
<dbReference type="AlphaFoldDB" id="A0A4W3K785"/>
<keyword evidence="9" id="KW-0460">Magnesium</keyword>
<dbReference type="GO" id="GO:0005730">
    <property type="term" value="C:nucleolus"/>
    <property type="evidence" value="ECO:0007669"/>
    <property type="project" value="UniProtKB-SubCell"/>
</dbReference>
<keyword evidence="6" id="KW-0479">Metal-binding</keyword>
<name>A0A4W3K785_CALMI</name>
<dbReference type="CDD" id="cd06559">
    <property type="entry name" value="Endonuclease_V"/>
    <property type="match status" value="1"/>
</dbReference>
<keyword evidence="12" id="KW-0539">Nucleus</keyword>
<reference evidence="18" key="2">
    <citation type="journal article" date="2007" name="PLoS Biol.">
        <title>Survey sequencing and comparative analysis of the elephant shark (Callorhinchus milii) genome.</title>
        <authorList>
            <person name="Venkatesh B."/>
            <person name="Kirkness E.F."/>
            <person name="Loh Y.H."/>
            <person name="Halpern A.L."/>
            <person name="Lee A.P."/>
            <person name="Johnson J."/>
            <person name="Dandona N."/>
            <person name="Viswanathan L.D."/>
            <person name="Tay A."/>
            <person name="Venter J.C."/>
            <person name="Strausberg R.L."/>
            <person name="Brenner S."/>
        </authorList>
    </citation>
    <scope>NUCLEOTIDE SEQUENCE [LARGE SCALE GENOMIC DNA]</scope>
</reference>
<evidence type="ECO:0000256" key="14">
    <source>
        <dbReference type="ARBA" id="ARBA00061268"/>
    </source>
</evidence>
<dbReference type="GO" id="GO:0046872">
    <property type="term" value="F:metal ion binding"/>
    <property type="evidence" value="ECO:0007669"/>
    <property type="project" value="UniProtKB-KW"/>
</dbReference>
<reference evidence="17" key="5">
    <citation type="submission" date="2025-09" db="UniProtKB">
        <authorList>
            <consortium name="Ensembl"/>
        </authorList>
    </citation>
    <scope>IDENTIFICATION</scope>
</reference>
<keyword evidence="18" id="KW-1185">Reference proteome</keyword>
<keyword evidence="7" id="KW-0255">Endonuclease</keyword>
<reference evidence="18" key="3">
    <citation type="journal article" date="2014" name="Nature">
        <title>Elephant shark genome provides unique insights into gnathostome evolution.</title>
        <authorList>
            <consortium name="International Elephant Shark Genome Sequencing Consortium"/>
            <person name="Venkatesh B."/>
            <person name="Lee A.P."/>
            <person name="Ravi V."/>
            <person name="Maurya A.K."/>
            <person name="Lian M.M."/>
            <person name="Swann J.B."/>
            <person name="Ohta Y."/>
            <person name="Flajnik M.F."/>
            <person name="Sutoh Y."/>
            <person name="Kasahara M."/>
            <person name="Hoon S."/>
            <person name="Gangu V."/>
            <person name="Roy S.W."/>
            <person name="Irimia M."/>
            <person name="Korzh V."/>
            <person name="Kondrychyn I."/>
            <person name="Lim Z.W."/>
            <person name="Tay B.H."/>
            <person name="Tohari S."/>
            <person name="Kong K.W."/>
            <person name="Ho S."/>
            <person name="Lorente-Galdos B."/>
            <person name="Quilez J."/>
            <person name="Marques-Bonet T."/>
            <person name="Raney B.J."/>
            <person name="Ingham P.W."/>
            <person name="Tay A."/>
            <person name="Hillier L.W."/>
            <person name="Minx P."/>
            <person name="Boehm T."/>
            <person name="Wilson R.K."/>
            <person name="Brenner S."/>
            <person name="Warren W.C."/>
        </authorList>
    </citation>
    <scope>NUCLEOTIDE SEQUENCE [LARGE SCALE GENOMIC DNA]</scope>
</reference>
<keyword evidence="5" id="KW-0540">Nuclease</keyword>
<reference evidence="18" key="1">
    <citation type="journal article" date="2006" name="Science">
        <title>Ancient noncoding elements conserved in the human genome.</title>
        <authorList>
            <person name="Venkatesh B."/>
            <person name="Kirkness E.F."/>
            <person name="Loh Y.H."/>
            <person name="Halpern A.L."/>
            <person name="Lee A.P."/>
            <person name="Johnson J."/>
            <person name="Dandona N."/>
            <person name="Viswanathan L.D."/>
            <person name="Tay A."/>
            <person name="Venter J.C."/>
            <person name="Strausberg R.L."/>
            <person name="Brenner S."/>
        </authorList>
    </citation>
    <scope>NUCLEOTIDE SEQUENCE [LARGE SCALE GENOMIC DNA]</scope>
</reference>
<dbReference type="OrthoDB" id="20018at2759"/>
<comment type="subunit">
    <text evidence="15">Monomer. Interacts with PABPC1; the interaction is RNA-dependent and stimulates ENDOV activity.</text>
</comment>
<dbReference type="OMA" id="NACAHTL"/>
<dbReference type="RefSeq" id="XP_042198242.1">
    <property type="nucleotide sequence ID" value="XM_042342308.1"/>
</dbReference>
<keyword evidence="11" id="KW-0238">DNA-binding</keyword>
<evidence type="ECO:0000256" key="7">
    <source>
        <dbReference type="ARBA" id="ARBA00022759"/>
    </source>
</evidence>
<evidence type="ECO:0000256" key="8">
    <source>
        <dbReference type="ARBA" id="ARBA00022801"/>
    </source>
</evidence>
<evidence type="ECO:0000256" key="5">
    <source>
        <dbReference type="ARBA" id="ARBA00022722"/>
    </source>
</evidence>
<dbReference type="GO" id="GO:0006281">
    <property type="term" value="P:DNA repair"/>
    <property type="evidence" value="ECO:0007669"/>
    <property type="project" value="InterPro"/>
</dbReference>
<keyword evidence="10" id="KW-0694">RNA-binding</keyword>
<evidence type="ECO:0000256" key="15">
    <source>
        <dbReference type="ARBA" id="ARBA00061971"/>
    </source>
</evidence>
<evidence type="ECO:0000256" key="4">
    <source>
        <dbReference type="ARBA" id="ARBA00022490"/>
    </source>
</evidence>
<comment type="similarity">
    <text evidence="14">Belongs to the endonuclease V family.</text>
</comment>
<dbReference type="GO" id="GO:0003727">
    <property type="term" value="F:single-stranded RNA binding"/>
    <property type="evidence" value="ECO:0007669"/>
    <property type="project" value="TreeGrafter"/>
</dbReference>
<dbReference type="RefSeq" id="XP_042198243.1">
    <property type="nucleotide sequence ID" value="XM_042342309.1"/>
</dbReference>
<evidence type="ECO:0000256" key="13">
    <source>
        <dbReference type="ARBA" id="ARBA00056032"/>
    </source>
</evidence>
<evidence type="ECO:0000256" key="11">
    <source>
        <dbReference type="ARBA" id="ARBA00023125"/>
    </source>
</evidence>
<comment type="subcellular location">
    <subcellularLocation>
        <location evidence="2">Cytoplasm</location>
        <location evidence="2">Stress granule</location>
    </subcellularLocation>
    <subcellularLocation>
        <location evidence="3">Nucleus</location>
        <location evidence="3">Nucleolus</location>
    </subcellularLocation>
</comment>
<evidence type="ECO:0000256" key="16">
    <source>
        <dbReference type="ARBA" id="ARBA00071695"/>
    </source>
</evidence>
<evidence type="ECO:0000256" key="9">
    <source>
        <dbReference type="ARBA" id="ARBA00022842"/>
    </source>
</evidence>
<evidence type="ECO:0000313" key="18">
    <source>
        <dbReference type="Proteomes" id="UP000314986"/>
    </source>
</evidence>
<gene>
    <name evidence="17" type="primary">LOC103175566</name>
</gene>
<dbReference type="PANTHER" id="PTHR28511">
    <property type="entry name" value="ENDONUCLEASE V"/>
    <property type="match status" value="1"/>
</dbReference>
<comment type="cofactor">
    <cofactor evidence="1">
        <name>Mg(2+)</name>
        <dbReference type="ChEBI" id="CHEBI:18420"/>
    </cofactor>
</comment>
<keyword evidence="4" id="KW-0963">Cytoplasm</keyword>
<dbReference type="InterPro" id="IPR007581">
    <property type="entry name" value="Endonuclease-V"/>
</dbReference>
<dbReference type="GeneID" id="103175566"/>
<accession>A0A4W3K785</accession>
<dbReference type="Ensembl" id="ENSCMIT00000048545.1">
    <property type="protein sequence ID" value="ENSCMIP00000047871.1"/>
    <property type="gene ID" value="ENSCMIG00000019602.1"/>
</dbReference>
<dbReference type="PANTHER" id="PTHR28511:SF1">
    <property type="entry name" value="ENDONUCLEASE V"/>
    <property type="match status" value="1"/>
</dbReference>
<sequence>MATLLRRALRHSTAAALKRKAACVLHSRQSKLKEEMIDHDTEDWEKAEGFRGLERVGGVDLSFIKGDEVNACAALVVLSYPDLEVVYEELQMVCLNAPYIPGFLAFRETPFLVEAVQRLQQKEPSLVPQVILVDGNGSLHQREFGVACHLGVLTDLPCVGVAKNLLWVDGLEEKILLKEKLKDLQEAGGTYPLTGSSGKVLGMALKSCERSTKPVYVSAGHRVSLETAVRLTHSCCNFRVPEPIRQADIRSREYIRKKSNGS</sequence>
<proteinExistence type="inferred from homology"/>
<dbReference type="GO" id="GO:0003677">
    <property type="term" value="F:DNA binding"/>
    <property type="evidence" value="ECO:0007669"/>
    <property type="project" value="UniProtKB-KW"/>
</dbReference>
<dbReference type="Pfam" id="PF04493">
    <property type="entry name" value="Endonuclease_5"/>
    <property type="match status" value="1"/>
</dbReference>
<evidence type="ECO:0000256" key="2">
    <source>
        <dbReference type="ARBA" id="ARBA00004210"/>
    </source>
</evidence>
<dbReference type="Gene3D" id="3.30.2170.10">
    <property type="entry name" value="archaeoglobus fulgidus dsm 4304 superfamily"/>
    <property type="match status" value="1"/>
</dbReference>
<evidence type="ECO:0000256" key="10">
    <source>
        <dbReference type="ARBA" id="ARBA00022884"/>
    </source>
</evidence>
<dbReference type="GeneTree" id="ENSGT00390000011880"/>
<evidence type="ECO:0000256" key="1">
    <source>
        <dbReference type="ARBA" id="ARBA00001946"/>
    </source>
</evidence>
<dbReference type="FunFam" id="3.30.2170.10:FF:000002">
    <property type="entry name" value="Endonuclease V"/>
    <property type="match status" value="1"/>
</dbReference>
<dbReference type="Proteomes" id="UP000314986">
    <property type="component" value="Unassembled WGS sequence"/>
</dbReference>
<reference evidence="17" key="4">
    <citation type="submission" date="2025-08" db="UniProtKB">
        <authorList>
            <consortium name="Ensembl"/>
        </authorList>
    </citation>
    <scope>IDENTIFICATION</scope>
</reference>
<dbReference type="HAMAP" id="MF_00801">
    <property type="entry name" value="Endonuclease_5"/>
    <property type="match status" value="1"/>
</dbReference>